<proteinExistence type="predicted"/>
<gene>
    <name evidence="3" type="ORF">CP981_09680</name>
</gene>
<evidence type="ECO:0000256" key="1">
    <source>
        <dbReference type="SAM" id="MobiDB-lite"/>
    </source>
</evidence>
<evidence type="ECO:0000313" key="4">
    <source>
        <dbReference type="Proteomes" id="UP000325458"/>
    </source>
</evidence>
<dbReference type="KEGG" id="spla:CP981_09680"/>
<evidence type="ECO:0000313" key="3">
    <source>
        <dbReference type="EMBL" id="QEV51896.1"/>
    </source>
</evidence>
<reference evidence="3 4" key="1">
    <citation type="submission" date="2017-09" db="EMBL/GenBank/DDBJ databases">
        <authorList>
            <person name="Lee N."/>
            <person name="Cho B.-K."/>
        </authorList>
    </citation>
    <scope>NUCLEOTIDE SEQUENCE [LARGE SCALE GENOMIC DNA]</scope>
    <source>
        <strain evidence="3 4">ATCC 23948</strain>
    </source>
</reference>
<feature type="region of interest" description="Disordered" evidence="1">
    <location>
        <begin position="25"/>
        <end position="68"/>
    </location>
</feature>
<dbReference type="AlphaFoldDB" id="A0AAE6NGV6"/>
<dbReference type="InterPro" id="IPR036188">
    <property type="entry name" value="FAD/NAD-bd_sf"/>
</dbReference>
<sequence>MTGPLRVAPRGLGEQCGEHALHLLDRLPSPRPQRRGVQHRAPEVLGPLPHPAQRMPLRQQGEHPPAQRGEGRLLRAALPDGADVVVAGGGPVGLMLACELALAEIPVIVLERLTEVDTTIKAGSVKWNSTGRPRTVKPPSPPRSWRSPCARCPGCRTSGSTRCSRRPGSRTTRARYRTTAPGGYYWPVTRPMCTRRSAARG</sequence>
<dbReference type="InterPro" id="IPR002938">
    <property type="entry name" value="FAD-bd"/>
</dbReference>
<name>A0AAE6NGV6_STRPT</name>
<dbReference type="Gene3D" id="3.50.50.60">
    <property type="entry name" value="FAD/NAD(P)-binding domain"/>
    <property type="match status" value="1"/>
</dbReference>
<dbReference type="EMBL" id="CP023691">
    <property type="protein sequence ID" value="QEV51896.1"/>
    <property type="molecule type" value="Genomic_DNA"/>
</dbReference>
<organism evidence="3 4">
    <name type="scientific">Streptomyces platensis</name>
    <dbReference type="NCBI Taxonomy" id="58346"/>
    <lineage>
        <taxon>Bacteria</taxon>
        <taxon>Bacillati</taxon>
        <taxon>Actinomycetota</taxon>
        <taxon>Actinomycetes</taxon>
        <taxon>Kitasatosporales</taxon>
        <taxon>Streptomycetaceae</taxon>
        <taxon>Streptomyces</taxon>
    </lineage>
</organism>
<protein>
    <recommendedName>
        <fullName evidence="2">FAD-binding domain-containing protein</fullName>
    </recommendedName>
</protein>
<dbReference type="SUPFAM" id="SSF51905">
    <property type="entry name" value="FAD/NAD(P)-binding domain"/>
    <property type="match status" value="1"/>
</dbReference>
<dbReference type="Pfam" id="PF01494">
    <property type="entry name" value="FAD_binding_3"/>
    <property type="match status" value="1"/>
</dbReference>
<feature type="domain" description="FAD-binding" evidence="2">
    <location>
        <begin position="82"/>
        <end position="125"/>
    </location>
</feature>
<accession>A0AAE6NGV6</accession>
<evidence type="ECO:0000259" key="2">
    <source>
        <dbReference type="Pfam" id="PF01494"/>
    </source>
</evidence>
<dbReference type="Proteomes" id="UP000325458">
    <property type="component" value="Chromosome"/>
</dbReference>
<dbReference type="GO" id="GO:0071949">
    <property type="term" value="F:FAD binding"/>
    <property type="evidence" value="ECO:0007669"/>
    <property type="project" value="InterPro"/>
</dbReference>